<comment type="similarity">
    <text evidence="1">Belongs to the bacterial solute-binding protein 1 family.</text>
</comment>
<accession>A0A4R2JBE2</accession>
<dbReference type="PROSITE" id="PS51257">
    <property type="entry name" value="PROKAR_LIPOPROTEIN"/>
    <property type="match status" value="1"/>
</dbReference>
<dbReference type="CDD" id="cd14748">
    <property type="entry name" value="PBP2_UgpB"/>
    <property type="match status" value="1"/>
</dbReference>
<feature type="signal peptide" evidence="4">
    <location>
        <begin position="1"/>
        <end position="24"/>
    </location>
</feature>
<dbReference type="OrthoDB" id="9795467at2"/>
<dbReference type="Proteomes" id="UP000295680">
    <property type="component" value="Unassembled WGS sequence"/>
</dbReference>
<reference evidence="5 6" key="1">
    <citation type="submission" date="2019-03" db="EMBL/GenBank/DDBJ databases">
        <title>Genomic Encyclopedia of Type Strains, Phase IV (KMG-IV): sequencing the most valuable type-strain genomes for metagenomic binning, comparative biology and taxonomic classification.</title>
        <authorList>
            <person name="Goeker M."/>
        </authorList>
    </citation>
    <scope>NUCLEOTIDE SEQUENCE [LARGE SCALE GENOMIC DNA]</scope>
    <source>
        <strain evidence="5 6">DSM 45934</strain>
    </source>
</reference>
<dbReference type="GO" id="GO:0042956">
    <property type="term" value="P:maltodextrin transmembrane transport"/>
    <property type="evidence" value="ECO:0007669"/>
    <property type="project" value="TreeGrafter"/>
</dbReference>
<dbReference type="InterPro" id="IPR006059">
    <property type="entry name" value="SBP"/>
</dbReference>
<keyword evidence="2" id="KW-0813">Transport</keyword>
<name>A0A4R2JBE2_9PSEU</name>
<keyword evidence="3 4" id="KW-0732">Signal</keyword>
<dbReference type="GO" id="GO:0055052">
    <property type="term" value="C:ATP-binding cassette (ABC) transporter complex, substrate-binding subunit-containing"/>
    <property type="evidence" value="ECO:0007669"/>
    <property type="project" value="TreeGrafter"/>
</dbReference>
<keyword evidence="5" id="KW-0762">Sugar transport</keyword>
<dbReference type="Pfam" id="PF01547">
    <property type="entry name" value="SBP_bac_1"/>
    <property type="match status" value="1"/>
</dbReference>
<comment type="caution">
    <text evidence="5">The sequence shown here is derived from an EMBL/GenBank/DDBJ whole genome shotgun (WGS) entry which is preliminary data.</text>
</comment>
<dbReference type="GO" id="GO:1901982">
    <property type="term" value="F:maltose binding"/>
    <property type="evidence" value="ECO:0007669"/>
    <property type="project" value="TreeGrafter"/>
</dbReference>
<dbReference type="SUPFAM" id="SSF53850">
    <property type="entry name" value="Periplasmic binding protein-like II"/>
    <property type="match status" value="1"/>
</dbReference>
<protein>
    <submittedName>
        <fullName evidence="5">Multiple sugar transport system substrate-binding protein</fullName>
    </submittedName>
</protein>
<dbReference type="Gene3D" id="3.40.190.10">
    <property type="entry name" value="Periplasmic binding protein-like II"/>
    <property type="match status" value="1"/>
</dbReference>
<evidence type="ECO:0000256" key="3">
    <source>
        <dbReference type="ARBA" id="ARBA00022729"/>
    </source>
</evidence>
<dbReference type="EMBL" id="SLWS01000009">
    <property type="protein sequence ID" value="TCO54056.1"/>
    <property type="molecule type" value="Genomic_DNA"/>
</dbReference>
<organism evidence="5 6">
    <name type="scientific">Actinocrispum wychmicini</name>
    <dbReference type="NCBI Taxonomy" id="1213861"/>
    <lineage>
        <taxon>Bacteria</taxon>
        <taxon>Bacillati</taxon>
        <taxon>Actinomycetota</taxon>
        <taxon>Actinomycetes</taxon>
        <taxon>Pseudonocardiales</taxon>
        <taxon>Pseudonocardiaceae</taxon>
        <taxon>Actinocrispum</taxon>
    </lineage>
</organism>
<evidence type="ECO:0000256" key="2">
    <source>
        <dbReference type="ARBA" id="ARBA00022448"/>
    </source>
</evidence>
<evidence type="ECO:0000313" key="6">
    <source>
        <dbReference type="Proteomes" id="UP000295680"/>
    </source>
</evidence>
<feature type="chain" id="PRO_5038864010" evidence="4">
    <location>
        <begin position="25"/>
        <end position="418"/>
    </location>
</feature>
<sequence>MKAHVNVALAVVAAAGLLVSSGCGSSGSDAGSGPVKLTLLTGFTGPDAPAYQALVDDFNSAHPRIQVTMDVQPWDAIGQKLPAAWATGQGPDLATPNFDPGVIFNYIRTNSVLALEPAVGDGDTKINASAFPSAVAKAFTVDGHLYAVPANLASVALYYNKEMFKAAGIAEPPRTADEFVAAAKKLTIGGAKPTQYGISLADHQTIQMWPILQWMAGGDIAGADGCATINSSASVQALRTWADLVANDHVSPVGQTGSDADTLFSAKKAAMELNGPWAAAGFRKAGVDVGIAPVPVGSAGPVTVASTVPLMVAKNTKHQAESLEFLSWWTGKTAQATFSKKSGFPPARTDVTVADPAVEVFASGLPTARPYLSGLAAATKIDTDVYAPLIGEITRGADVRKAADTAAAAINKLTGCRG</sequence>
<dbReference type="AlphaFoldDB" id="A0A4R2JBE2"/>
<dbReference type="RefSeq" id="WP_132123062.1">
    <property type="nucleotide sequence ID" value="NZ_SLWS01000009.1"/>
</dbReference>
<proteinExistence type="inferred from homology"/>
<evidence type="ECO:0000256" key="1">
    <source>
        <dbReference type="ARBA" id="ARBA00008520"/>
    </source>
</evidence>
<gene>
    <name evidence="5" type="ORF">EV192_10936</name>
</gene>
<dbReference type="PANTHER" id="PTHR30061:SF50">
    <property type="entry name" value="MALTOSE_MALTODEXTRIN-BINDING PERIPLASMIC PROTEIN"/>
    <property type="match status" value="1"/>
</dbReference>
<evidence type="ECO:0000313" key="5">
    <source>
        <dbReference type="EMBL" id="TCO54056.1"/>
    </source>
</evidence>
<dbReference type="GO" id="GO:0015768">
    <property type="term" value="P:maltose transport"/>
    <property type="evidence" value="ECO:0007669"/>
    <property type="project" value="TreeGrafter"/>
</dbReference>
<keyword evidence="6" id="KW-1185">Reference proteome</keyword>
<dbReference type="PANTHER" id="PTHR30061">
    <property type="entry name" value="MALTOSE-BINDING PERIPLASMIC PROTEIN"/>
    <property type="match status" value="1"/>
</dbReference>
<evidence type="ECO:0000256" key="4">
    <source>
        <dbReference type="SAM" id="SignalP"/>
    </source>
</evidence>